<reference evidence="2" key="1">
    <citation type="submission" date="2020-05" db="EMBL/GenBank/DDBJ databases">
        <authorList>
            <person name="Chiriac C."/>
            <person name="Salcher M."/>
            <person name="Ghai R."/>
            <person name="Kavagutti S V."/>
        </authorList>
    </citation>
    <scope>NUCLEOTIDE SEQUENCE</scope>
</reference>
<dbReference type="AlphaFoldDB" id="A0A6J6VBX3"/>
<dbReference type="SUPFAM" id="SSF54184">
    <property type="entry name" value="Penicillin-binding protein 2x (pbp-2x), c-terminal domain"/>
    <property type="match status" value="1"/>
</dbReference>
<evidence type="ECO:0000313" key="2">
    <source>
        <dbReference type="EMBL" id="CAB4769812.1"/>
    </source>
</evidence>
<dbReference type="Pfam" id="PF03793">
    <property type="entry name" value="PASTA"/>
    <property type="match status" value="1"/>
</dbReference>
<dbReference type="CDD" id="cd06577">
    <property type="entry name" value="PASTA_pknB"/>
    <property type="match status" value="1"/>
</dbReference>
<gene>
    <name evidence="2" type="ORF">UFOPK2925_00207</name>
</gene>
<organism evidence="2">
    <name type="scientific">freshwater metagenome</name>
    <dbReference type="NCBI Taxonomy" id="449393"/>
    <lineage>
        <taxon>unclassified sequences</taxon>
        <taxon>metagenomes</taxon>
        <taxon>ecological metagenomes</taxon>
    </lineage>
</organism>
<protein>
    <submittedName>
        <fullName evidence="2">Unannotated protein</fullName>
    </submittedName>
</protein>
<dbReference type="InterPro" id="IPR005543">
    <property type="entry name" value="PASTA_dom"/>
</dbReference>
<dbReference type="PROSITE" id="PS51178">
    <property type="entry name" value="PASTA"/>
    <property type="match status" value="1"/>
</dbReference>
<name>A0A6J6VBX3_9ZZZZ</name>
<feature type="domain" description="PASTA" evidence="1">
    <location>
        <begin position="4"/>
        <end position="65"/>
    </location>
</feature>
<proteinExistence type="predicted"/>
<dbReference type="Gene3D" id="3.30.10.20">
    <property type="match status" value="1"/>
</dbReference>
<evidence type="ECO:0000259" key="1">
    <source>
        <dbReference type="PROSITE" id="PS51178"/>
    </source>
</evidence>
<dbReference type="SMART" id="SM00740">
    <property type="entry name" value="PASTA"/>
    <property type="match status" value="1"/>
</dbReference>
<dbReference type="EMBL" id="CAEZZU010000014">
    <property type="protein sequence ID" value="CAB4769812.1"/>
    <property type="molecule type" value="Genomic_DNA"/>
</dbReference>
<accession>A0A6J6VBX3</accession>
<sequence>MSKGPDVVTVPNVRGLTLDAASAQLQAAGLTSSVSGAYRPGAKVRAQDPPNGAVVKRGATVTLFF</sequence>